<keyword evidence="6 18" id="KW-0732">Signal</keyword>
<dbReference type="InterPro" id="IPR013777">
    <property type="entry name" value="A-amylase-like"/>
</dbReference>
<proteinExistence type="inferred from homology"/>
<protein>
    <recommendedName>
        <fullName evidence="4">alpha-amylase</fullName>
        <ecNumber evidence="4">3.2.1.1</ecNumber>
    </recommendedName>
</protein>
<name>A0A383WHE9_TETOB</name>
<feature type="binding site" evidence="13">
    <location>
        <position position="202"/>
    </location>
    <ligand>
        <name>Ca(2+)</name>
        <dbReference type="ChEBI" id="CHEBI:29108"/>
        <label>1</label>
    </ligand>
</feature>
<feature type="signal peptide" evidence="18">
    <location>
        <begin position="1"/>
        <end position="20"/>
    </location>
</feature>
<evidence type="ECO:0000256" key="16">
    <source>
        <dbReference type="SAM" id="MobiDB-lite"/>
    </source>
</evidence>
<comment type="cofactor">
    <cofactor evidence="2">
        <name>Ca(2+)</name>
        <dbReference type="ChEBI" id="CHEBI:29108"/>
    </cofactor>
</comment>
<evidence type="ECO:0000256" key="15">
    <source>
        <dbReference type="PIRSR" id="PIRSR001024-5"/>
    </source>
</evidence>
<feature type="binding site" evidence="13">
    <location>
        <position position="193"/>
    </location>
    <ligand>
        <name>Ca(2+)</name>
        <dbReference type="ChEBI" id="CHEBI:29108"/>
        <label>1</label>
    </ligand>
</feature>
<evidence type="ECO:0000256" key="9">
    <source>
        <dbReference type="ARBA" id="ARBA00023277"/>
    </source>
</evidence>
<evidence type="ECO:0000256" key="3">
    <source>
        <dbReference type="ARBA" id="ARBA00008061"/>
    </source>
</evidence>
<comment type="catalytic activity">
    <reaction evidence="1">
        <text>Endohydrolysis of (1-&gt;4)-alpha-D-glucosidic linkages in polysaccharides containing three or more (1-&gt;4)-alpha-linked D-glucose units.</text>
        <dbReference type="EC" id="3.2.1.1"/>
    </reaction>
</comment>
<feature type="active site" description="Nucleophile" evidence="11">
    <location>
        <position position="233"/>
    </location>
</feature>
<feature type="binding site" evidence="15">
    <location>
        <position position="102"/>
    </location>
    <ligand>
        <name>substrate</name>
    </ligand>
</feature>
<evidence type="ECO:0000313" key="21">
    <source>
        <dbReference type="Proteomes" id="UP000256970"/>
    </source>
</evidence>
<dbReference type="Gene3D" id="3.20.20.80">
    <property type="entry name" value="Glycosidases"/>
    <property type="match status" value="1"/>
</dbReference>
<keyword evidence="5 13" id="KW-0479">Metal-binding</keyword>
<evidence type="ECO:0000256" key="8">
    <source>
        <dbReference type="ARBA" id="ARBA00022837"/>
    </source>
</evidence>
<feature type="binding site" evidence="13">
    <location>
        <position position="233"/>
    </location>
    <ligand>
        <name>Ca(2+)</name>
        <dbReference type="ChEBI" id="CHEBI:29108"/>
        <label>2</label>
    </ligand>
</feature>
<feature type="disulfide bond" evidence="14">
    <location>
        <begin position="175"/>
        <end position="195"/>
    </location>
</feature>
<evidence type="ECO:0000256" key="1">
    <source>
        <dbReference type="ARBA" id="ARBA00000548"/>
    </source>
</evidence>
<feature type="site" description="Transition state stabilizer" evidence="12">
    <location>
        <position position="329"/>
    </location>
</feature>
<keyword evidence="10" id="KW-0326">Glycosidase</keyword>
<keyword evidence="17" id="KW-0812">Transmembrane</keyword>
<dbReference type="PANTHER" id="PTHR10357:SF215">
    <property type="entry name" value="ALPHA-AMYLASE 1"/>
    <property type="match status" value="1"/>
</dbReference>
<evidence type="ECO:0000256" key="4">
    <source>
        <dbReference type="ARBA" id="ARBA00012595"/>
    </source>
</evidence>
<dbReference type="EMBL" id="FNXT01001264">
    <property type="protein sequence ID" value="SZX76652.1"/>
    <property type="molecule type" value="Genomic_DNA"/>
</dbReference>
<feature type="binding site" evidence="15">
    <location>
        <position position="231"/>
    </location>
    <ligand>
        <name>substrate</name>
    </ligand>
</feature>
<feature type="active site" description="Proton donor" evidence="11">
    <location>
        <position position="257"/>
    </location>
</feature>
<dbReference type="Pfam" id="PF00128">
    <property type="entry name" value="Alpha-amylase"/>
    <property type="match status" value="1"/>
</dbReference>
<evidence type="ECO:0000256" key="7">
    <source>
        <dbReference type="ARBA" id="ARBA00022801"/>
    </source>
</evidence>
<evidence type="ECO:0000256" key="2">
    <source>
        <dbReference type="ARBA" id="ARBA00001913"/>
    </source>
</evidence>
<evidence type="ECO:0000256" key="13">
    <source>
        <dbReference type="PIRSR" id="PIRSR001024-3"/>
    </source>
</evidence>
<keyword evidence="17" id="KW-0472">Membrane</keyword>
<evidence type="ECO:0000256" key="10">
    <source>
        <dbReference type="ARBA" id="ARBA00023295"/>
    </source>
</evidence>
<accession>A0A383WHE9</accession>
<comment type="similarity">
    <text evidence="3">Belongs to the glycosyl hydrolase 13 family.</text>
</comment>
<feature type="domain" description="Glycosyl hydrolase family 13 catalytic" evidence="19">
    <location>
        <begin position="33"/>
        <end position="402"/>
    </location>
</feature>
<keyword evidence="17" id="KW-1133">Transmembrane helix</keyword>
<sequence>MRAAIACLLVLAGLQATVLAADADAWKSQVIYFLLTDRFAQTPGTTPGGPCRLTNWNNGTWAGITSKLDYLKDMGMTAIWITPIPVQVDGEFFGETGYHGYWAKDLSSTDVDPHFGSEQDLKTLIATARKKGIMTMLDVVGNHVGHSRSDSFADITPFNKPEHYHKCIPGCDQWCSIPQHAYESRPQNQTLIEQCRLQSLPDLNQSVPFVREQLLSWLDRTLQKYDFDGLRVDTVKHVGVDFWREWTKVGKRFTLGEVLNGDASTLIKYVQGPEPAMNSVLNFPLYYALANVFVHKQGMEQLATERAAEYKLLGPEVVSTMGNFIDNHDVPRFLTQQPDDALLRNALTWILLADGMPVIYYGTGSEMTGSVQHGGNRNCLWEQGYNESNPTFQTISRLANFRLSHKLWKQPEQTLAATPDCYVYSRGPNVLVVTTNGGSGSANTCSVQLPASSMLMDNGVSAVHDLLAMSTGHDSGLVWYPTMRRLTIHMPGGSPRVLSSSPASPTSLEQSAAAQHSSSAAPATSAASAGTISGVLAALALFVAMLLL</sequence>
<gene>
    <name evidence="20" type="ORF">BQ4739_LOCUS17027</name>
</gene>
<feature type="region of interest" description="Disordered" evidence="16">
    <location>
        <begin position="491"/>
        <end position="516"/>
    </location>
</feature>
<feature type="binding site" evidence="15">
    <location>
        <position position="377"/>
    </location>
    <ligand>
        <name>substrate</name>
    </ligand>
</feature>
<feature type="binding site" evidence="13">
    <location>
        <position position="237"/>
    </location>
    <ligand>
        <name>Ca(2+)</name>
        <dbReference type="ChEBI" id="CHEBI:29108"/>
        <label>1</label>
    </ligand>
</feature>
<keyword evidence="8 13" id="KW-0106">Calcium</keyword>
<evidence type="ECO:0000259" key="19">
    <source>
        <dbReference type="SMART" id="SM00642"/>
    </source>
</evidence>
<keyword evidence="21" id="KW-1185">Reference proteome</keyword>
<keyword evidence="9" id="KW-0119">Carbohydrate metabolism</keyword>
<dbReference type="GO" id="GO:0005975">
    <property type="term" value="P:carbohydrate metabolic process"/>
    <property type="evidence" value="ECO:0007669"/>
    <property type="project" value="InterPro"/>
</dbReference>
<dbReference type="EC" id="3.2.1.1" evidence="4"/>
<dbReference type="PANTHER" id="PTHR10357">
    <property type="entry name" value="ALPHA-AMYLASE FAMILY MEMBER"/>
    <property type="match status" value="1"/>
</dbReference>
<feature type="transmembrane region" description="Helical" evidence="17">
    <location>
        <begin position="526"/>
        <end position="547"/>
    </location>
</feature>
<keyword evidence="14" id="KW-1015">Disulfide bond</keyword>
<evidence type="ECO:0000256" key="17">
    <source>
        <dbReference type="SAM" id="Phobius"/>
    </source>
</evidence>
<evidence type="ECO:0000256" key="12">
    <source>
        <dbReference type="PIRSR" id="PIRSR001024-2"/>
    </source>
</evidence>
<dbReference type="InterPro" id="IPR017853">
    <property type="entry name" value="GH"/>
</dbReference>
<dbReference type="Proteomes" id="UP000256970">
    <property type="component" value="Unassembled WGS sequence"/>
</dbReference>
<dbReference type="PIRSF" id="PIRSF001024">
    <property type="entry name" value="Alph-amyl_fung"/>
    <property type="match status" value="1"/>
</dbReference>
<feature type="binding site" evidence="15">
    <location>
        <position position="329"/>
    </location>
    <ligand>
        <name>substrate</name>
    </ligand>
</feature>
<evidence type="ECO:0000256" key="11">
    <source>
        <dbReference type="PIRSR" id="PIRSR001024-1"/>
    </source>
</evidence>
<dbReference type="GO" id="GO:0004556">
    <property type="term" value="F:alpha-amylase activity"/>
    <property type="evidence" value="ECO:0007669"/>
    <property type="project" value="UniProtKB-EC"/>
</dbReference>
<feature type="chain" id="PRO_5016640064" description="alpha-amylase" evidence="18">
    <location>
        <begin position="21"/>
        <end position="548"/>
    </location>
</feature>
<evidence type="ECO:0000256" key="14">
    <source>
        <dbReference type="PIRSR" id="PIRSR001024-4"/>
    </source>
</evidence>
<feature type="binding site" evidence="15">
    <location>
        <position position="261"/>
    </location>
    <ligand>
        <name>substrate</name>
    </ligand>
</feature>
<dbReference type="AlphaFoldDB" id="A0A383WHE9"/>
<evidence type="ECO:0000256" key="18">
    <source>
        <dbReference type="SAM" id="SignalP"/>
    </source>
</evidence>
<evidence type="ECO:0000313" key="20">
    <source>
        <dbReference type="EMBL" id="SZX76652.1"/>
    </source>
</evidence>
<reference evidence="20 21" key="1">
    <citation type="submission" date="2016-10" db="EMBL/GenBank/DDBJ databases">
        <authorList>
            <person name="Cai Z."/>
        </authorList>
    </citation>
    <scope>NUCLEOTIDE SEQUENCE [LARGE SCALE GENOMIC DNA]</scope>
</reference>
<dbReference type="GO" id="GO:0005509">
    <property type="term" value="F:calcium ion binding"/>
    <property type="evidence" value="ECO:0007669"/>
    <property type="project" value="InterPro"/>
</dbReference>
<evidence type="ECO:0000256" key="5">
    <source>
        <dbReference type="ARBA" id="ARBA00022723"/>
    </source>
</evidence>
<keyword evidence="7" id="KW-0378">Hydrolase</keyword>
<organism evidence="20 21">
    <name type="scientific">Tetradesmus obliquus</name>
    <name type="common">Green alga</name>
    <name type="synonym">Acutodesmus obliquus</name>
    <dbReference type="NCBI Taxonomy" id="3088"/>
    <lineage>
        <taxon>Eukaryota</taxon>
        <taxon>Viridiplantae</taxon>
        <taxon>Chlorophyta</taxon>
        <taxon>core chlorophytes</taxon>
        <taxon>Chlorophyceae</taxon>
        <taxon>CS clade</taxon>
        <taxon>Sphaeropleales</taxon>
        <taxon>Scenedesmaceae</taxon>
        <taxon>Tetradesmus</taxon>
    </lineage>
</organism>
<dbReference type="SUPFAM" id="SSF51445">
    <property type="entry name" value="(Trans)glycosidases"/>
    <property type="match status" value="1"/>
</dbReference>
<feature type="compositionally biased region" description="Polar residues" evidence="16">
    <location>
        <begin position="497"/>
        <end position="510"/>
    </location>
</feature>
<feature type="binding site" evidence="13">
    <location>
        <position position="142"/>
    </location>
    <ligand>
        <name>Ca(2+)</name>
        <dbReference type="ChEBI" id="CHEBI:29108"/>
        <label>1</label>
    </ligand>
</feature>
<evidence type="ECO:0000256" key="6">
    <source>
        <dbReference type="ARBA" id="ARBA00022729"/>
    </source>
</evidence>
<dbReference type="STRING" id="3088.A0A383WHE9"/>
<feature type="binding site" evidence="13">
    <location>
        <position position="257"/>
    </location>
    <ligand>
        <name>Ca(2+)</name>
        <dbReference type="ChEBI" id="CHEBI:29108"/>
        <label>2</label>
    </ligand>
</feature>
<dbReference type="SMART" id="SM00642">
    <property type="entry name" value="Aamy"/>
    <property type="match status" value="1"/>
</dbReference>
<dbReference type="InterPro" id="IPR006047">
    <property type="entry name" value="GH13_cat_dom"/>
</dbReference>
<feature type="binding site" evidence="15">
    <location>
        <position position="143"/>
    </location>
    <ligand>
        <name>substrate</name>
    </ligand>
</feature>